<reference evidence="2 3" key="1">
    <citation type="journal article" date="2016" name="Nat. Commun.">
        <title>Thousands of microbial genomes shed light on interconnected biogeochemical processes in an aquifer system.</title>
        <authorList>
            <person name="Anantharaman K."/>
            <person name="Brown C.T."/>
            <person name="Hug L.A."/>
            <person name="Sharon I."/>
            <person name="Castelle C.J."/>
            <person name="Probst A.J."/>
            <person name="Thomas B.C."/>
            <person name="Singh A."/>
            <person name="Wilkins M.J."/>
            <person name="Karaoz U."/>
            <person name="Brodie E.L."/>
            <person name="Williams K.H."/>
            <person name="Hubbard S.S."/>
            <person name="Banfield J.F."/>
        </authorList>
    </citation>
    <scope>NUCLEOTIDE SEQUENCE [LARGE SCALE GENOMIC DNA]</scope>
</reference>
<evidence type="ECO:0000313" key="2">
    <source>
        <dbReference type="EMBL" id="OGM61537.1"/>
    </source>
</evidence>
<dbReference type="EMBL" id="MGHE01000041">
    <property type="protein sequence ID" value="OGM61537.1"/>
    <property type="molecule type" value="Genomic_DNA"/>
</dbReference>
<keyword evidence="1" id="KW-1133">Transmembrane helix</keyword>
<comment type="caution">
    <text evidence="2">The sequence shown here is derived from an EMBL/GenBank/DDBJ whole genome shotgun (WGS) entry which is preliminary data.</text>
</comment>
<organism evidence="2 3">
    <name type="scientific">Candidatus Woesebacteria bacterium RIFCSPLOWO2_01_FULL_39_14</name>
    <dbReference type="NCBI Taxonomy" id="1802518"/>
    <lineage>
        <taxon>Bacteria</taxon>
        <taxon>Candidatus Woeseibacteriota</taxon>
    </lineage>
</organism>
<proteinExistence type="predicted"/>
<evidence type="ECO:0000313" key="3">
    <source>
        <dbReference type="Proteomes" id="UP000177060"/>
    </source>
</evidence>
<protein>
    <submittedName>
        <fullName evidence="2">Uncharacterized protein</fullName>
    </submittedName>
</protein>
<accession>A0A1F8BBV2</accession>
<dbReference type="Proteomes" id="UP000177060">
    <property type="component" value="Unassembled WGS sequence"/>
</dbReference>
<feature type="transmembrane region" description="Helical" evidence="1">
    <location>
        <begin position="31"/>
        <end position="50"/>
    </location>
</feature>
<dbReference type="AlphaFoldDB" id="A0A1F8BBV2"/>
<sequence>MIILILIMSVFLFVFPKSVYAYIDPGSGSYLTQVILGVIFGGLFMLKVYWRKIKNVFSKGSSKKNDEKLSKNE</sequence>
<keyword evidence="1" id="KW-0812">Transmembrane</keyword>
<keyword evidence="1" id="KW-0472">Membrane</keyword>
<gene>
    <name evidence="2" type="ORF">A3A52_04240</name>
</gene>
<evidence type="ECO:0000256" key="1">
    <source>
        <dbReference type="SAM" id="Phobius"/>
    </source>
</evidence>
<name>A0A1F8BBV2_9BACT</name>